<dbReference type="InterPro" id="IPR036390">
    <property type="entry name" value="WH_DNA-bd_sf"/>
</dbReference>
<dbReference type="InterPro" id="IPR003593">
    <property type="entry name" value="AAA+_ATPase"/>
</dbReference>
<dbReference type="InterPro" id="IPR027417">
    <property type="entry name" value="P-loop_NTPase"/>
</dbReference>
<dbReference type="PRINTS" id="PR00364">
    <property type="entry name" value="DISEASERSIST"/>
</dbReference>
<dbReference type="SUPFAM" id="SSF52058">
    <property type="entry name" value="L domain-like"/>
    <property type="match status" value="1"/>
</dbReference>
<keyword evidence="1" id="KW-0433">Leucine-rich repeat</keyword>
<dbReference type="Pfam" id="PF01582">
    <property type="entry name" value="TIR"/>
    <property type="match status" value="1"/>
</dbReference>
<name>A0A5N5GTI8_9ROSA</name>
<dbReference type="Pfam" id="PF00931">
    <property type="entry name" value="NB-ARC"/>
    <property type="match status" value="1"/>
</dbReference>
<gene>
    <name evidence="6" type="ORF">D8674_013090</name>
</gene>
<keyword evidence="2" id="KW-0677">Repeat</keyword>
<keyword evidence="3" id="KW-0611">Plant defense</keyword>
<dbReference type="Gene3D" id="1.10.8.430">
    <property type="entry name" value="Helical domain of apoptotic protease-activating factors"/>
    <property type="match status" value="1"/>
</dbReference>
<evidence type="ECO:0000256" key="4">
    <source>
        <dbReference type="ARBA" id="ARBA00023027"/>
    </source>
</evidence>
<dbReference type="SUPFAM" id="SSF52540">
    <property type="entry name" value="P-loop containing nucleoside triphosphate hydrolases"/>
    <property type="match status" value="1"/>
</dbReference>
<dbReference type="InterPro" id="IPR042197">
    <property type="entry name" value="Apaf_helical"/>
</dbReference>
<dbReference type="Pfam" id="PF25013">
    <property type="entry name" value="LRR_Zer-1"/>
    <property type="match status" value="1"/>
</dbReference>
<dbReference type="SMART" id="SM00382">
    <property type="entry name" value="AAA"/>
    <property type="match status" value="1"/>
</dbReference>
<dbReference type="PROSITE" id="PS51450">
    <property type="entry name" value="LRR"/>
    <property type="match status" value="1"/>
</dbReference>
<dbReference type="Proteomes" id="UP000327157">
    <property type="component" value="Chromosome 15"/>
</dbReference>
<reference evidence="6 7" key="1">
    <citation type="submission" date="2019-09" db="EMBL/GenBank/DDBJ databases">
        <authorList>
            <person name="Ou C."/>
        </authorList>
    </citation>
    <scope>NUCLEOTIDE SEQUENCE [LARGE SCALE GENOMIC DNA]</scope>
    <source>
        <strain evidence="6">S2</strain>
        <tissue evidence="6">Leaf</tissue>
    </source>
</reference>
<dbReference type="InterPro" id="IPR056845">
    <property type="entry name" value="LRR_Zer-1"/>
</dbReference>
<dbReference type="SMART" id="SM00255">
    <property type="entry name" value="TIR"/>
    <property type="match status" value="1"/>
</dbReference>
<keyword evidence="4" id="KW-0520">NAD</keyword>
<sequence>MAALEASSSKQWEHDVFLSFRGKDTRRTFTDSLYWALKKDGVNVFIDEKKLPRGENIRDELVEAIKRSRIAAIVFSERYADSRWCLEELEMIMECRRSTGLTVLPIFYHIDPSHVRHQTGSFAEPFQKHEERFPEDKVLRWRSALTQAGNLAGGNLENSNGYEGRFIWKFVDNITRRLNNTHPDVAANLVGIDSRVQPISEEFDIGGSDDVRIIGILGMVGTGKTTVAQAIVGRFHQNFAGSCFLSKVREGDMVKLQNKLLRDILKSAEEKVSTVYQGTKKIERRLGNKKVLVVVDDVDCVKQLQDLAIKHDTFGPGSRIIVTATDEHLLKMLKVDNTCRTQLMNKEEALKLFCCHAFAKSVPPDPEFRELSCELVDYCKGLPLALEILGSSLCTKLKSEWRRALRKLKKIGHIPILDKLKISYDGLIDNLVKDIFLDISCFFIGMNQDYVMTILDGCDLEPEIGIGQLRDRCLVTVDEGNNLMMHDLLRDMGREIVRSKSPKITGRRCRLWDQDEVKEVLREKSGTDAVEGLMLDLQESDKPIFCTEALKQMQRLRLLKLKGVKFTGNYQHLSKKLRWLCWPEFPLKVIPEGFVQSYLVDIDLSHSGIQSWKDSDVLLEKLKFLNLGYCHHLERSPDFSKLPNLEKLLLNDCETLSGIHPSIVQLKNLKHFSLANCNRKNDAIPKDLGCLSSLEVLDLRGNDFNELPTLSGLFKLQTLQLDNCKNLQEIPELPKKLEILEADECTALEKMPDFSDILSMKELHLNHCPRLTEIPGLDTLLNSGTRIYMERCTNLNDVCDACKEIILQVLSLTLSPPLSCTHKCIS</sequence>
<reference evidence="7" key="2">
    <citation type="submission" date="2019-10" db="EMBL/GenBank/DDBJ databases">
        <title>A de novo genome assembly of a pear dwarfing rootstock.</title>
        <authorList>
            <person name="Wang F."/>
            <person name="Wang J."/>
            <person name="Li S."/>
            <person name="Zhang Y."/>
            <person name="Fang M."/>
            <person name="Ma L."/>
            <person name="Zhao Y."/>
            <person name="Jiang S."/>
        </authorList>
    </citation>
    <scope>NUCLEOTIDE SEQUENCE [LARGE SCALE GENOMIC DNA]</scope>
</reference>
<dbReference type="InterPro" id="IPR000157">
    <property type="entry name" value="TIR_dom"/>
</dbReference>
<evidence type="ECO:0000313" key="6">
    <source>
        <dbReference type="EMBL" id="KAB2617221.1"/>
    </source>
</evidence>
<accession>A0A5N5GTI8</accession>
<dbReference type="GO" id="GO:0043531">
    <property type="term" value="F:ADP binding"/>
    <property type="evidence" value="ECO:0007669"/>
    <property type="project" value="InterPro"/>
</dbReference>
<dbReference type="GO" id="GO:0007165">
    <property type="term" value="P:signal transduction"/>
    <property type="evidence" value="ECO:0007669"/>
    <property type="project" value="InterPro"/>
</dbReference>
<feature type="domain" description="TIR" evidence="5">
    <location>
        <begin position="12"/>
        <end position="178"/>
    </location>
</feature>
<reference evidence="6 7" key="3">
    <citation type="submission" date="2019-11" db="EMBL/GenBank/DDBJ databases">
        <title>A de novo genome assembly of a pear dwarfing rootstock.</title>
        <authorList>
            <person name="Wang F."/>
            <person name="Wang J."/>
            <person name="Li S."/>
            <person name="Zhang Y."/>
            <person name="Fang M."/>
            <person name="Ma L."/>
            <person name="Zhao Y."/>
            <person name="Jiang S."/>
        </authorList>
    </citation>
    <scope>NUCLEOTIDE SEQUENCE [LARGE SCALE GENOMIC DNA]</scope>
    <source>
        <strain evidence="6">S2</strain>
        <tissue evidence="6">Leaf</tissue>
    </source>
</reference>
<dbReference type="InterPro" id="IPR035897">
    <property type="entry name" value="Toll_tir_struct_dom_sf"/>
</dbReference>
<evidence type="ECO:0000256" key="3">
    <source>
        <dbReference type="ARBA" id="ARBA00022821"/>
    </source>
</evidence>
<dbReference type="InterPro" id="IPR002182">
    <property type="entry name" value="NB-ARC"/>
</dbReference>
<evidence type="ECO:0000256" key="1">
    <source>
        <dbReference type="ARBA" id="ARBA00022614"/>
    </source>
</evidence>
<dbReference type="AlphaFoldDB" id="A0A5N5GTI8"/>
<dbReference type="OrthoDB" id="1152887at2759"/>
<comment type="caution">
    <text evidence="6">The sequence shown here is derived from an EMBL/GenBank/DDBJ whole genome shotgun (WGS) entry which is preliminary data.</text>
</comment>
<dbReference type="InterPro" id="IPR044974">
    <property type="entry name" value="Disease_R_plants"/>
</dbReference>
<evidence type="ECO:0000256" key="2">
    <source>
        <dbReference type="ARBA" id="ARBA00022737"/>
    </source>
</evidence>
<dbReference type="Pfam" id="PF23282">
    <property type="entry name" value="WHD_ROQ1"/>
    <property type="match status" value="1"/>
</dbReference>
<dbReference type="EMBL" id="SMOL01000401">
    <property type="protein sequence ID" value="KAB2617221.1"/>
    <property type="molecule type" value="Genomic_DNA"/>
</dbReference>
<dbReference type="FunFam" id="3.40.50.10140:FF:000007">
    <property type="entry name" value="Disease resistance protein (TIR-NBS-LRR class)"/>
    <property type="match status" value="1"/>
</dbReference>
<dbReference type="InterPro" id="IPR001611">
    <property type="entry name" value="Leu-rich_rpt"/>
</dbReference>
<protein>
    <submittedName>
        <fullName evidence="6">TMV resistance protein N-like</fullName>
    </submittedName>
</protein>
<proteinExistence type="predicted"/>
<dbReference type="PANTHER" id="PTHR11017">
    <property type="entry name" value="LEUCINE-RICH REPEAT-CONTAINING PROTEIN"/>
    <property type="match status" value="1"/>
</dbReference>
<organism evidence="6 7">
    <name type="scientific">Pyrus ussuriensis x Pyrus communis</name>
    <dbReference type="NCBI Taxonomy" id="2448454"/>
    <lineage>
        <taxon>Eukaryota</taxon>
        <taxon>Viridiplantae</taxon>
        <taxon>Streptophyta</taxon>
        <taxon>Embryophyta</taxon>
        <taxon>Tracheophyta</taxon>
        <taxon>Spermatophyta</taxon>
        <taxon>Magnoliopsida</taxon>
        <taxon>eudicotyledons</taxon>
        <taxon>Gunneridae</taxon>
        <taxon>Pentapetalae</taxon>
        <taxon>rosids</taxon>
        <taxon>fabids</taxon>
        <taxon>Rosales</taxon>
        <taxon>Rosaceae</taxon>
        <taxon>Amygdaloideae</taxon>
        <taxon>Maleae</taxon>
        <taxon>Pyrus</taxon>
    </lineage>
</organism>
<dbReference type="Gene3D" id="3.40.50.300">
    <property type="entry name" value="P-loop containing nucleotide triphosphate hydrolases"/>
    <property type="match status" value="1"/>
</dbReference>
<dbReference type="GO" id="GO:0006952">
    <property type="term" value="P:defense response"/>
    <property type="evidence" value="ECO:0007669"/>
    <property type="project" value="UniProtKB-KW"/>
</dbReference>
<dbReference type="Gene3D" id="3.40.50.10140">
    <property type="entry name" value="Toll/interleukin-1 receptor homology (TIR) domain"/>
    <property type="match status" value="1"/>
</dbReference>
<keyword evidence="7" id="KW-1185">Reference proteome</keyword>
<dbReference type="SUPFAM" id="SSF52200">
    <property type="entry name" value="Toll/Interleukin receptor TIR domain"/>
    <property type="match status" value="1"/>
</dbReference>
<dbReference type="Gene3D" id="3.80.10.10">
    <property type="entry name" value="Ribonuclease Inhibitor"/>
    <property type="match status" value="2"/>
</dbReference>
<evidence type="ECO:0000259" key="5">
    <source>
        <dbReference type="PROSITE" id="PS50104"/>
    </source>
</evidence>
<evidence type="ECO:0000313" key="7">
    <source>
        <dbReference type="Proteomes" id="UP000327157"/>
    </source>
</evidence>
<dbReference type="PANTHER" id="PTHR11017:SF575">
    <property type="entry name" value="ADP-RIBOSYL CYCLASE_CYCLIC ADP-RIBOSE HYDROLASE"/>
    <property type="match status" value="1"/>
</dbReference>
<dbReference type="InterPro" id="IPR058192">
    <property type="entry name" value="WHD_ROQ1-like"/>
</dbReference>
<dbReference type="PROSITE" id="PS50104">
    <property type="entry name" value="TIR"/>
    <property type="match status" value="1"/>
</dbReference>
<dbReference type="InterPro" id="IPR032675">
    <property type="entry name" value="LRR_dom_sf"/>
</dbReference>
<dbReference type="SUPFAM" id="SSF46785">
    <property type="entry name" value="Winged helix' DNA-binding domain"/>
    <property type="match status" value="1"/>
</dbReference>